<organism evidence="2 3">
    <name type="scientific">Marivirga aurantiaca</name>
    <dbReference type="NCBI Taxonomy" id="2802615"/>
    <lineage>
        <taxon>Bacteria</taxon>
        <taxon>Pseudomonadati</taxon>
        <taxon>Bacteroidota</taxon>
        <taxon>Cytophagia</taxon>
        <taxon>Cytophagales</taxon>
        <taxon>Marivirgaceae</taxon>
        <taxon>Marivirga</taxon>
    </lineage>
</organism>
<evidence type="ECO:0000313" key="2">
    <source>
        <dbReference type="EMBL" id="MBK6265274.1"/>
    </source>
</evidence>
<accession>A0A934WY35</accession>
<evidence type="ECO:0000256" key="1">
    <source>
        <dbReference type="SAM" id="SignalP"/>
    </source>
</evidence>
<keyword evidence="1" id="KW-0732">Signal</keyword>
<dbReference type="PROSITE" id="PS51257">
    <property type="entry name" value="PROKAR_LIPOPROTEIN"/>
    <property type="match status" value="1"/>
</dbReference>
<name>A0A934WY35_9BACT</name>
<dbReference type="Proteomes" id="UP000611723">
    <property type="component" value="Unassembled WGS sequence"/>
</dbReference>
<reference evidence="2" key="1">
    <citation type="submission" date="2021-01" db="EMBL/GenBank/DDBJ databases">
        <title>Marivirga aurantiaca sp. nov., isolated from intertidal surface sediments.</title>
        <authorList>
            <person name="Zhang M."/>
        </authorList>
    </citation>
    <scope>NUCLEOTIDE SEQUENCE</scope>
    <source>
        <strain evidence="2">S37H4</strain>
    </source>
</reference>
<evidence type="ECO:0000313" key="3">
    <source>
        <dbReference type="Proteomes" id="UP000611723"/>
    </source>
</evidence>
<evidence type="ECO:0008006" key="4">
    <source>
        <dbReference type="Google" id="ProtNLM"/>
    </source>
</evidence>
<comment type="caution">
    <text evidence="2">The sequence shown here is derived from an EMBL/GenBank/DDBJ whole genome shotgun (WGS) entry which is preliminary data.</text>
</comment>
<dbReference type="EMBL" id="JAEQBW010000003">
    <property type="protein sequence ID" value="MBK6265274.1"/>
    <property type="molecule type" value="Genomic_DNA"/>
</dbReference>
<dbReference type="RefSeq" id="WP_201430945.1">
    <property type="nucleotide sequence ID" value="NZ_JAEQBW010000003.1"/>
</dbReference>
<gene>
    <name evidence="2" type="ORF">JKA74_09500</name>
</gene>
<keyword evidence="3" id="KW-1185">Reference proteome</keyword>
<feature type="signal peptide" evidence="1">
    <location>
        <begin position="1"/>
        <end position="19"/>
    </location>
</feature>
<proteinExistence type="predicted"/>
<feature type="chain" id="PRO_5037320688" description="Outer membrane protein beta-barrel domain-containing protein" evidence="1">
    <location>
        <begin position="20"/>
        <end position="273"/>
    </location>
</feature>
<sequence>MKILSISIIIWLAALSCFAQENTKNHSVSLNLGITTLTRQDLTFSPLIHKDFSLLNLGIDYDRQAKVFQRVSFRYGNFNPMSTDPYDFSVHGETKTAYPHSFNLIDIDYLIGKKIKESEKSILTVGGLLLMDIQALNYVYGRIGNFGYYSATSLGMFGKYQFTINDNSNLTTSLKLPLVAWLARSPYYVNDDEFIENTSSHSGFKTFMAFMGDGNLTTLNKWQSFDLDIKYMYSLNEKWQLGAAYLFEFIHSSQARNLLSYRNSINLSANLKF</sequence>
<protein>
    <recommendedName>
        <fullName evidence="4">Outer membrane protein beta-barrel domain-containing protein</fullName>
    </recommendedName>
</protein>
<dbReference type="AlphaFoldDB" id="A0A934WY35"/>